<sequence length="79" mass="9733">MIIALRPQKSQVIGDEMFHQYHNNNNKIIHRMNHDVRLIDHHVIMIIMYHLVQCYRHVWRHLIHNNNNTHHIVMMKQLV</sequence>
<organism evidence="1 2">
    <name type="scientific">Euroglyphus maynei</name>
    <name type="common">Mayne's house dust mite</name>
    <dbReference type="NCBI Taxonomy" id="6958"/>
    <lineage>
        <taxon>Eukaryota</taxon>
        <taxon>Metazoa</taxon>
        <taxon>Ecdysozoa</taxon>
        <taxon>Arthropoda</taxon>
        <taxon>Chelicerata</taxon>
        <taxon>Arachnida</taxon>
        <taxon>Acari</taxon>
        <taxon>Acariformes</taxon>
        <taxon>Sarcoptiformes</taxon>
        <taxon>Astigmata</taxon>
        <taxon>Psoroptidia</taxon>
        <taxon>Analgoidea</taxon>
        <taxon>Pyroglyphidae</taxon>
        <taxon>Pyroglyphinae</taxon>
        <taxon>Euroglyphus</taxon>
    </lineage>
</organism>
<keyword evidence="2" id="KW-1185">Reference proteome</keyword>
<proteinExistence type="predicted"/>
<evidence type="ECO:0000313" key="2">
    <source>
        <dbReference type="Proteomes" id="UP000194236"/>
    </source>
</evidence>
<comment type="caution">
    <text evidence="1">The sequence shown here is derived from an EMBL/GenBank/DDBJ whole genome shotgun (WGS) entry which is preliminary data.</text>
</comment>
<evidence type="ECO:0000313" key="1">
    <source>
        <dbReference type="EMBL" id="OTF75216.1"/>
    </source>
</evidence>
<feature type="non-terminal residue" evidence="1">
    <location>
        <position position="79"/>
    </location>
</feature>
<dbReference type="EMBL" id="MUJZ01043014">
    <property type="protein sequence ID" value="OTF75216.1"/>
    <property type="molecule type" value="Genomic_DNA"/>
</dbReference>
<gene>
    <name evidence="1" type="ORF">BLA29_015188</name>
</gene>
<name>A0A1Y3B6K3_EURMA</name>
<reference evidence="1 2" key="1">
    <citation type="submission" date="2017-03" db="EMBL/GenBank/DDBJ databases">
        <title>Genome Survey of Euroglyphus maynei.</title>
        <authorList>
            <person name="Arlian L.G."/>
            <person name="Morgan M.S."/>
            <person name="Rider S.D."/>
        </authorList>
    </citation>
    <scope>NUCLEOTIDE SEQUENCE [LARGE SCALE GENOMIC DNA]</scope>
    <source>
        <strain evidence="1">Arlian Lab</strain>
        <tissue evidence="1">Whole body</tissue>
    </source>
</reference>
<dbReference type="AlphaFoldDB" id="A0A1Y3B6K3"/>
<accession>A0A1Y3B6K3</accession>
<protein>
    <submittedName>
        <fullName evidence="1">Uncharacterized protein</fullName>
    </submittedName>
</protein>
<dbReference type="Proteomes" id="UP000194236">
    <property type="component" value="Unassembled WGS sequence"/>
</dbReference>